<dbReference type="PANTHER" id="PTHR45566:SF1">
    <property type="entry name" value="HTH-TYPE TRANSCRIPTIONAL REGULATOR YHJB-RELATED"/>
    <property type="match status" value="1"/>
</dbReference>
<dbReference type="SMART" id="SM00421">
    <property type="entry name" value="HTH_LUXR"/>
    <property type="match status" value="1"/>
</dbReference>
<dbReference type="eggNOG" id="COG2197">
    <property type="taxonomic scope" value="Bacteria"/>
</dbReference>
<feature type="modified residue" description="4-aspartylphosphate" evidence="3">
    <location>
        <position position="50"/>
    </location>
</feature>
<dbReference type="PANTHER" id="PTHR45566">
    <property type="entry name" value="HTH-TYPE TRANSCRIPTIONAL REGULATOR YHJB-RELATED"/>
    <property type="match status" value="1"/>
</dbReference>
<dbReference type="SUPFAM" id="SSF46894">
    <property type="entry name" value="C-terminal effector domain of the bipartite response regulators"/>
    <property type="match status" value="1"/>
</dbReference>
<dbReference type="GO" id="GO:0003677">
    <property type="term" value="F:DNA binding"/>
    <property type="evidence" value="ECO:0007669"/>
    <property type="project" value="UniProtKB-KW"/>
</dbReference>
<accession>K9H4F9</accession>
<reference evidence="7 8" key="1">
    <citation type="journal article" date="2013" name="Genome Announc.">
        <title>Draft Genome Sequence of an Alphaproteobacterium, Caenispirillum salinarum AK4(T), Isolated from a Solar Saltern.</title>
        <authorList>
            <person name="Khatri I."/>
            <person name="Singh A."/>
            <person name="Korpole S."/>
            <person name="Pinnaka A.K."/>
            <person name="Subramanian S."/>
        </authorList>
    </citation>
    <scope>NUCLEOTIDE SEQUENCE [LARGE SCALE GENOMIC DNA]</scope>
    <source>
        <strain evidence="7 8">AK4</strain>
    </source>
</reference>
<evidence type="ECO:0000259" key="6">
    <source>
        <dbReference type="PROSITE" id="PS50110"/>
    </source>
</evidence>
<protein>
    <submittedName>
        <fullName evidence="7">DNA-binding response regulator, LuxR family protein</fullName>
    </submittedName>
</protein>
<dbReference type="AlphaFoldDB" id="K9H4F9"/>
<keyword evidence="1 3" id="KW-0597">Phosphoprotein</keyword>
<dbReference type="PROSITE" id="PS50110">
    <property type="entry name" value="RESPONSE_REGULATORY"/>
    <property type="match status" value="1"/>
</dbReference>
<dbReference type="SUPFAM" id="SSF52172">
    <property type="entry name" value="CheY-like"/>
    <property type="match status" value="1"/>
</dbReference>
<dbReference type="GO" id="GO:0006355">
    <property type="term" value="P:regulation of DNA-templated transcription"/>
    <property type="evidence" value="ECO:0007669"/>
    <property type="project" value="InterPro"/>
</dbReference>
<dbReference type="GO" id="GO:0000160">
    <property type="term" value="P:phosphorelay signal transduction system"/>
    <property type="evidence" value="ECO:0007669"/>
    <property type="project" value="InterPro"/>
</dbReference>
<dbReference type="InterPro" id="IPR016032">
    <property type="entry name" value="Sig_transdc_resp-reg_C-effctor"/>
</dbReference>
<dbReference type="PRINTS" id="PR00038">
    <property type="entry name" value="HTHLUXR"/>
</dbReference>
<name>K9H4F9_9PROT</name>
<dbReference type="STRING" id="1238182.C882_3038"/>
<dbReference type="CDD" id="cd06170">
    <property type="entry name" value="LuxR_C_like"/>
    <property type="match status" value="1"/>
</dbReference>
<dbReference type="CDD" id="cd17535">
    <property type="entry name" value="REC_NarL-like"/>
    <property type="match status" value="1"/>
</dbReference>
<evidence type="ECO:0000256" key="3">
    <source>
        <dbReference type="PROSITE-ProRule" id="PRU00169"/>
    </source>
</evidence>
<organism evidence="7 8">
    <name type="scientific">Caenispirillum salinarum AK4</name>
    <dbReference type="NCBI Taxonomy" id="1238182"/>
    <lineage>
        <taxon>Bacteria</taxon>
        <taxon>Pseudomonadati</taxon>
        <taxon>Pseudomonadota</taxon>
        <taxon>Alphaproteobacteria</taxon>
        <taxon>Rhodospirillales</taxon>
        <taxon>Novispirillaceae</taxon>
        <taxon>Caenispirillum</taxon>
    </lineage>
</organism>
<evidence type="ECO:0000313" key="8">
    <source>
        <dbReference type="Proteomes" id="UP000009881"/>
    </source>
</evidence>
<evidence type="ECO:0000256" key="2">
    <source>
        <dbReference type="ARBA" id="ARBA00023125"/>
    </source>
</evidence>
<keyword evidence="8" id="KW-1185">Reference proteome</keyword>
<dbReference type="Proteomes" id="UP000009881">
    <property type="component" value="Unassembled WGS sequence"/>
</dbReference>
<dbReference type="Pfam" id="PF00196">
    <property type="entry name" value="GerE"/>
    <property type="match status" value="1"/>
</dbReference>
<dbReference type="SMART" id="SM00448">
    <property type="entry name" value="REC"/>
    <property type="match status" value="1"/>
</dbReference>
<feature type="domain" description="HTH luxR-type" evidence="5">
    <location>
        <begin position="152"/>
        <end position="217"/>
    </location>
</feature>
<dbReference type="Gene3D" id="3.40.50.2300">
    <property type="match status" value="1"/>
</dbReference>
<dbReference type="Pfam" id="PF00072">
    <property type="entry name" value="Response_reg"/>
    <property type="match status" value="1"/>
</dbReference>
<dbReference type="InterPro" id="IPR000792">
    <property type="entry name" value="Tscrpt_reg_LuxR_C"/>
</dbReference>
<gene>
    <name evidence="7" type="ORF">C882_3038</name>
</gene>
<evidence type="ECO:0000259" key="5">
    <source>
        <dbReference type="PROSITE" id="PS50043"/>
    </source>
</evidence>
<evidence type="ECO:0000313" key="7">
    <source>
        <dbReference type="EMBL" id="EKV31974.1"/>
    </source>
</evidence>
<sequence length="226" mass="23691">MADDHTLVRQGLSPFIGTLGDQVTILEAETLDDAVSRVQADGPVDLVLLDLNMPGMNRMAGMARMREAAPDAPVVILTGSIDADDVHAAAEAGASGYIPKTLNATAMVNALRLVLSGERYFPSFAFNAPPRAAAAEDPAGGGGAAAGSDAGGDNPLAKLDDRETHIVSMMVDGATNKVIARELGLQEVTIKVHTRKIYRKLGAANRSQAIRIIMESGWSARAPHQP</sequence>
<dbReference type="EMBL" id="ANHY01000004">
    <property type="protein sequence ID" value="EKV31974.1"/>
    <property type="molecule type" value="Genomic_DNA"/>
</dbReference>
<dbReference type="InterPro" id="IPR051015">
    <property type="entry name" value="EvgA-like"/>
</dbReference>
<dbReference type="InterPro" id="IPR058245">
    <property type="entry name" value="NreC/VraR/RcsB-like_REC"/>
</dbReference>
<feature type="domain" description="Response regulatory" evidence="6">
    <location>
        <begin position="1"/>
        <end position="115"/>
    </location>
</feature>
<dbReference type="InterPro" id="IPR001789">
    <property type="entry name" value="Sig_transdc_resp-reg_receiver"/>
</dbReference>
<feature type="region of interest" description="Disordered" evidence="4">
    <location>
        <begin position="132"/>
        <end position="158"/>
    </location>
</feature>
<keyword evidence="2 7" id="KW-0238">DNA-binding</keyword>
<evidence type="ECO:0000256" key="1">
    <source>
        <dbReference type="ARBA" id="ARBA00022553"/>
    </source>
</evidence>
<proteinExistence type="predicted"/>
<evidence type="ECO:0000256" key="4">
    <source>
        <dbReference type="SAM" id="MobiDB-lite"/>
    </source>
</evidence>
<dbReference type="InterPro" id="IPR011006">
    <property type="entry name" value="CheY-like_superfamily"/>
</dbReference>
<dbReference type="PROSITE" id="PS50043">
    <property type="entry name" value="HTH_LUXR_2"/>
    <property type="match status" value="1"/>
</dbReference>
<comment type="caution">
    <text evidence="7">The sequence shown here is derived from an EMBL/GenBank/DDBJ whole genome shotgun (WGS) entry which is preliminary data.</text>
</comment>